<sequence length="263" mass="29123">MFDNIPDNNGTSGLSSSSDDEDRVLTGIEGFDEICNGGFLRDRTYLVSGNSGAGKTNFAIQFIYNGIVNYGEPGLIVATEEKPQHIRENVAKFGWDLKALEDEGMLAIIDASSTKIGVPSQEKFVDVRPFDMRSMIDQIITAQEDVGATRALVDSSTALGFQIQDPARIRVELLKLSSTLEILGLTSIMTCETINENEVSRFGVENFVTQGTVVLNYHKADNVRTRSIEVYKMRGSDHSKKLHPYDITSQGIVIHPNEEVYMF</sequence>
<dbReference type="InterPro" id="IPR010624">
    <property type="entry name" value="KaiC_dom"/>
</dbReference>
<dbReference type="PROSITE" id="PS51146">
    <property type="entry name" value="KAIC"/>
    <property type="match status" value="1"/>
</dbReference>
<dbReference type="GO" id="GO:0005524">
    <property type="term" value="F:ATP binding"/>
    <property type="evidence" value="ECO:0007669"/>
    <property type="project" value="UniProtKB-KW"/>
</dbReference>
<comment type="caution">
    <text evidence="5">The sequence shown here is derived from an EMBL/GenBank/DDBJ whole genome shotgun (WGS) entry which is preliminary data.</text>
</comment>
<dbReference type="PANTHER" id="PTHR43637">
    <property type="entry name" value="UPF0273 PROTEIN TM_0370"/>
    <property type="match status" value="1"/>
</dbReference>
<accession>A0A3R7XEN2</accession>
<name>A0A3R7XEN2_9EURY</name>
<dbReference type="Proteomes" id="UP000284763">
    <property type="component" value="Unassembled WGS sequence"/>
</dbReference>
<dbReference type="Pfam" id="PF06745">
    <property type="entry name" value="ATPase"/>
    <property type="match status" value="1"/>
</dbReference>
<dbReference type="AlphaFoldDB" id="A0A3R7XEN2"/>
<evidence type="ECO:0000256" key="1">
    <source>
        <dbReference type="ARBA" id="ARBA00022741"/>
    </source>
</evidence>
<reference evidence="5 6" key="1">
    <citation type="submission" date="2018-08" db="EMBL/GenBank/DDBJ databases">
        <title>The metabolism and importance of syntrophic acetate oxidation coupled to methane or sulfide production in haloalkaline environments.</title>
        <authorList>
            <person name="Timmers P.H.A."/>
            <person name="Vavourakis C.D."/>
            <person name="Sorokin D.Y."/>
            <person name="Sinninghe Damste J.S."/>
            <person name="Muyzer G."/>
            <person name="Stams A.J.M."/>
            <person name="Plugge C.M."/>
        </authorList>
    </citation>
    <scope>NUCLEOTIDE SEQUENCE [LARGE SCALE GENOMIC DNA]</scope>
    <source>
        <strain evidence="5">MSAO_Arc3</strain>
    </source>
</reference>
<dbReference type="InterPro" id="IPR027417">
    <property type="entry name" value="P-loop_NTPase"/>
</dbReference>
<proteinExistence type="predicted"/>
<evidence type="ECO:0000313" key="5">
    <source>
        <dbReference type="EMBL" id="RQD81236.1"/>
    </source>
</evidence>
<protein>
    <submittedName>
        <fullName evidence="5">Circadian clock protein KaiC</fullName>
    </submittedName>
</protein>
<keyword evidence="2" id="KW-0067">ATP-binding</keyword>
<evidence type="ECO:0000256" key="2">
    <source>
        <dbReference type="ARBA" id="ARBA00022840"/>
    </source>
</evidence>
<dbReference type="SUPFAM" id="SSF52540">
    <property type="entry name" value="P-loop containing nucleoside triphosphate hydrolases"/>
    <property type="match status" value="1"/>
</dbReference>
<gene>
    <name evidence="5" type="ORF">D5R95_08220</name>
</gene>
<feature type="compositionally biased region" description="Polar residues" evidence="3">
    <location>
        <begin position="1"/>
        <end position="17"/>
    </location>
</feature>
<dbReference type="InterPro" id="IPR014774">
    <property type="entry name" value="KaiC-like_dom"/>
</dbReference>
<evidence type="ECO:0000256" key="3">
    <source>
        <dbReference type="SAM" id="MobiDB-lite"/>
    </source>
</evidence>
<feature type="region of interest" description="Disordered" evidence="3">
    <location>
        <begin position="1"/>
        <end position="21"/>
    </location>
</feature>
<dbReference type="Gene3D" id="3.40.50.300">
    <property type="entry name" value="P-loop containing nucleotide triphosphate hydrolases"/>
    <property type="match status" value="1"/>
</dbReference>
<organism evidence="5 6">
    <name type="scientific">Methanosalsum natronophilum</name>
    <dbReference type="NCBI Taxonomy" id="768733"/>
    <lineage>
        <taxon>Archaea</taxon>
        <taxon>Methanobacteriati</taxon>
        <taxon>Methanobacteriota</taxon>
        <taxon>Stenosarchaea group</taxon>
        <taxon>Methanomicrobia</taxon>
        <taxon>Methanosarcinales</taxon>
        <taxon>Methanosarcinaceae</taxon>
        <taxon>Methanosalsum</taxon>
    </lineage>
</organism>
<dbReference type="EMBL" id="QZAB01000522">
    <property type="protein sequence ID" value="RQD81236.1"/>
    <property type="molecule type" value="Genomic_DNA"/>
</dbReference>
<feature type="domain" description="KaiC" evidence="4">
    <location>
        <begin position="22"/>
        <end position="263"/>
    </location>
</feature>
<dbReference type="PANTHER" id="PTHR43637:SF1">
    <property type="entry name" value="UPF0273 PROTEIN TM_0370"/>
    <property type="match status" value="1"/>
</dbReference>
<evidence type="ECO:0000259" key="4">
    <source>
        <dbReference type="PROSITE" id="PS51146"/>
    </source>
</evidence>
<evidence type="ECO:0000313" key="6">
    <source>
        <dbReference type="Proteomes" id="UP000284763"/>
    </source>
</evidence>
<keyword evidence="1" id="KW-0547">Nucleotide-binding</keyword>